<dbReference type="Gene3D" id="1.25.40.20">
    <property type="entry name" value="Ankyrin repeat-containing domain"/>
    <property type="match status" value="1"/>
</dbReference>
<dbReference type="EMBL" id="HBGG01031552">
    <property type="protein sequence ID" value="CAD9214242.1"/>
    <property type="molecule type" value="Transcribed_RNA"/>
</dbReference>
<dbReference type="SUPFAM" id="SSF48403">
    <property type="entry name" value="Ankyrin repeat"/>
    <property type="match status" value="1"/>
</dbReference>
<keyword evidence="3" id="KW-0732">Signal</keyword>
<evidence type="ECO:0000313" key="4">
    <source>
        <dbReference type="EMBL" id="CAD9214241.1"/>
    </source>
</evidence>
<organism evidence="4">
    <name type="scientific">Tetraselmis chuii</name>
    <dbReference type="NCBI Taxonomy" id="63592"/>
    <lineage>
        <taxon>Eukaryota</taxon>
        <taxon>Viridiplantae</taxon>
        <taxon>Chlorophyta</taxon>
        <taxon>core chlorophytes</taxon>
        <taxon>Chlorodendrophyceae</taxon>
        <taxon>Chlorodendrales</taxon>
        <taxon>Chlorodendraceae</taxon>
        <taxon>Tetraselmis</taxon>
    </lineage>
</organism>
<evidence type="ECO:0000256" key="1">
    <source>
        <dbReference type="PROSITE-ProRule" id="PRU00023"/>
    </source>
</evidence>
<evidence type="ECO:0000313" key="5">
    <source>
        <dbReference type="EMBL" id="CAD9214242.1"/>
    </source>
</evidence>
<dbReference type="EMBL" id="HBGG01031551">
    <property type="protein sequence ID" value="CAD9214241.1"/>
    <property type="molecule type" value="Transcribed_RNA"/>
</dbReference>
<sequence>MGILTLCFVLLSLPSLGRTETVPDCSKWEAFTDTDEKSALWQSIATHNLESVVPALKSDPCTAKARSKDGRGPLFWAYEFGDDKLVEVLLALGADPEAVDSQGKKPIDMMTDLEDEYMDEDDGGVEMELEEEEEEEDAGSWRDEF</sequence>
<proteinExistence type="predicted"/>
<reference evidence="4" key="1">
    <citation type="submission" date="2021-01" db="EMBL/GenBank/DDBJ databases">
        <authorList>
            <person name="Corre E."/>
            <person name="Pelletier E."/>
            <person name="Niang G."/>
            <person name="Scheremetjew M."/>
            <person name="Finn R."/>
            <person name="Kale V."/>
            <person name="Holt S."/>
            <person name="Cochrane G."/>
            <person name="Meng A."/>
            <person name="Brown T."/>
            <person name="Cohen L."/>
        </authorList>
    </citation>
    <scope>NUCLEOTIDE SEQUENCE</scope>
    <source>
        <strain evidence="4">PLY429</strain>
    </source>
</reference>
<feature type="region of interest" description="Disordered" evidence="2">
    <location>
        <begin position="114"/>
        <end position="145"/>
    </location>
</feature>
<feature type="repeat" description="ANK" evidence="1">
    <location>
        <begin position="69"/>
        <end position="101"/>
    </location>
</feature>
<dbReference type="InterPro" id="IPR036770">
    <property type="entry name" value="Ankyrin_rpt-contain_sf"/>
</dbReference>
<keyword evidence="1" id="KW-0040">ANK repeat</keyword>
<dbReference type="PROSITE" id="PS50297">
    <property type="entry name" value="ANK_REP_REGION"/>
    <property type="match status" value="1"/>
</dbReference>
<protein>
    <submittedName>
        <fullName evidence="4">Uncharacterized protein</fullName>
    </submittedName>
</protein>
<evidence type="ECO:0000256" key="3">
    <source>
        <dbReference type="SAM" id="SignalP"/>
    </source>
</evidence>
<name>A0A6U1JKT3_9CHLO</name>
<feature type="signal peptide" evidence="3">
    <location>
        <begin position="1"/>
        <end position="19"/>
    </location>
</feature>
<dbReference type="PROSITE" id="PS50088">
    <property type="entry name" value="ANK_REPEAT"/>
    <property type="match status" value="1"/>
</dbReference>
<dbReference type="InterPro" id="IPR002110">
    <property type="entry name" value="Ankyrin_rpt"/>
</dbReference>
<feature type="chain" id="PRO_5036191884" evidence="3">
    <location>
        <begin position="20"/>
        <end position="145"/>
    </location>
</feature>
<feature type="compositionally biased region" description="Acidic residues" evidence="2">
    <location>
        <begin position="114"/>
        <end position="138"/>
    </location>
</feature>
<evidence type="ECO:0000256" key="2">
    <source>
        <dbReference type="SAM" id="MobiDB-lite"/>
    </source>
</evidence>
<gene>
    <name evidence="4" type="ORF">TCHU04912_LOCUS16480</name>
    <name evidence="5" type="ORF">TCHU04912_LOCUS16481</name>
</gene>
<dbReference type="AlphaFoldDB" id="A0A6U1JKT3"/>
<accession>A0A6U1JKT3</accession>